<keyword evidence="8 9" id="KW-0325">Glycoprotein</keyword>
<dbReference type="GO" id="GO:0016051">
    <property type="term" value="P:carbohydrate biosynthetic process"/>
    <property type="evidence" value="ECO:0007669"/>
    <property type="project" value="InterPro"/>
</dbReference>
<accession>A0AAW0XH59</accession>
<evidence type="ECO:0000256" key="8">
    <source>
        <dbReference type="ARBA" id="ARBA00023180"/>
    </source>
</evidence>
<reference evidence="10 11" key="1">
    <citation type="journal article" date="2024" name="BMC Genomics">
        <title>Genome assembly of redclaw crayfish (Cherax quadricarinatus) provides insights into its immune adaptation and hypoxia tolerance.</title>
        <authorList>
            <person name="Liu Z."/>
            <person name="Zheng J."/>
            <person name="Li H."/>
            <person name="Fang K."/>
            <person name="Wang S."/>
            <person name="He J."/>
            <person name="Zhou D."/>
            <person name="Weng S."/>
            <person name="Chi M."/>
            <person name="Gu Z."/>
            <person name="He J."/>
            <person name="Li F."/>
            <person name="Wang M."/>
        </authorList>
    </citation>
    <scope>NUCLEOTIDE SEQUENCE [LARGE SCALE GENOMIC DNA]</scope>
    <source>
        <strain evidence="10">ZL_2023a</strain>
    </source>
</reference>
<evidence type="ECO:0000256" key="7">
    <source>
        <dbReference type="ARBA" id="ARBA00023136"/>
    </source>
</evidence>
<comment type="subcellular location">
    <subcellularLocation>
        <location evidence="1 9">Golgi apparatus membrane</location>
        <topology evidence="1 9">Single-pass type II membrane protein</topology>
    </subcellularLocation>
</comment>
<organism evidence="10 11">
    <name type="scientific">Cherax quadricarinatus</name>
    <name type="common">Australian red claw crayfish</name>
    <dbReference type="NCBI Taxonomy" id="27406"/>
    <lineage>
        <taxon>Eukaryota</taxon>
        <taxon>Metazoa</taxon>
        <taxon>Ecdysozoa</taxon>
        <taxon>Arthropoda</taxon>
        <taxon>Crustacea</taxon>
        <taxon>Multicrustacea</taxon>
        <taxon>Malacostraca</taxon>
        <taxon>Eumalacostraca</taxon>
        <taxon>Eucarida</taxon>
        <taxon>Decapoda</taxon>
        <taxon>Pleocyemata</taxon>
        <taxon>Astacidea</taxon>
        <taxon>Parastacoidea</taxon>
        <taxon>Parastacidae</taxon>
        <taxon>Cherax</taxon>
    </lineage>
</organism>
<name>A0AAW0XH59_CHEQU</name>
<evidence type="ECO:0000256" key="3">
    <source>
        <dbReference type="ARBA" id="ARBA00022679"/>
    </source>
</evidence>
<keyword evidence="9" id="KW-0119">Carbohydrate metabolism</keyword>
<comment type="similarity">
    <text evidence="2 9">Belongs to the sulfotransferase 2 family.</text>
</comment>
<sequence>GAFELSERLRQRVRQVCKTFNISTPVTNFQLSTIFVDEGRRLLYCSIPKAASTSWKRMWLKLTGAISTENKTSQLTRDAVHSHPYLWSLYHPRFEDTRADMLASYRKMIIVRHPLERVISTYRDKLEGYTGRERVNFRKYMKERIEEKFGLSSPGDLVSFVDFVRFIVEQDNEELVQLDPHWRSIHQLCNPCAIEYDFIGKFERLREDS</sequence>
<evidence type="ECO:0000313" key="11">
    <source>
        <dbReference type="Proteomes" id="UP001445076"/>
    </source>
</evidence>
<keyword evidence="5" id="KW-1133">Transmembrane helix</keyword>
<dbReference type="PANTHER" id="PTHR12137:SF54">
    <property type="entry name" value="CARBOHYDRATE SULFOTRANSFERASE"/>
    <property type="match status" value="1"/>
</dbReference>
<dbReference type="Proteomes" id="UP001445076">
    <property type="component" value="Unassembled WGS sequence"/>
</dbReference>
<evidence type="ECO:0000256" key="9">
    <source>
        <dbReference type="RuleBase" id="RU364020"/>
    </source>
</evidence>
<dbReference type="Pfam" id="PF03567">
    <property type="entry name" value="Sulfotransfer_2"/>
    <property type="match status" value="1"/>
</dbReference>
<keyword evidence="9" id="KW-0735">Signal-anchor</keyword>
<dbReference type="GO" id="GO:0008146">
    <property type="term" value="F:sulfotransferase activity"/>
    <property type="evidence" value="ECO:0007669"/>
    <property type="project" value="InterPro"/>
</dbReference>
<dbReference type="InterPro" id="IPR005331">
    <property type="entry name" value="Sulfotransferase"/>
</dbReference>
<dbReference type="InterPro" id="IPR018011">
    <property type="entry name" value="Carb_sulfotrans_8-10"/>
</dbReference>
<gene>
    <name evidence="10" type="ORF">OTU49_003475</name>
</gene>
<keyword evidence="11" id="KW-1185">Reference proteome</keyword>
<evidence type="ECO:0000256" key="1">
    <source>
        <dbReference type="ARBA" id="ARBA00004323"/>
    </source>
</evidence>
<evidence type="ECO:0000256" key="5">
    <source>
        <dbReference type="ARBA" id="ARBA00022989"/>
    </source>
</evidence>
<keyword evidence="4" id="KW-0812">Transmembrane</keyword>
<keyword evidence="6 9" id="KW-0333">Golgi apparatus</keyword>
<dbReference type="EC" id="2.8.2.-" evidence="9"/>
<evidence type="ECO:0000313" key="10">
    <source>
        <dbReference type="EMBL" id="KAK8739096.1"/>
    </source>
</evidence>
<protein>
    <recommendedName>
        <fullName evidence="9">Carbohydrate sulfotransferase</fullName>
        <ecNumber evidence="9">2.8.2.-</ecNumber>
    </recommendedName>
</protein>
<dbReference type="AlphaFoldDB" id="A0AAW0XH59"/>
<dbReference type="EMBL" id="JARKIK010000037">
    <property type="protein sequence ID" value="KAK8739096.1"/>
    <property type="molecule type" value="Genomic_DNA"/>
</dbReference>
<proteinExistence type="inferred from homology"/>
<evidence type="ECO:0000256" key="4">
    <source>
        <dbReference type="ARBA" id="ARBA00022692"/>
    </source>
</evidence>
<dbReference type="InterPro" id="IPR027417">
    <property type="entry name" value="P-loop_NTPase"/>
</dbReference>
<dbReference type="GO" id="GO:0000139">
    <property type="term" value="C:Golgi membrane"/>
    <property type="evidence" value="ECO:0007669"/>
    <property type="project" value="UniProtKB-SubCell"/>
</dbReference>
<comment type="caution">
    <text evidence="10">The sequence shown here is derived from an EMBL/GenBank/DDBJ whole genome shotgun (WGS) entry which is preliminary data.</text>
</comment>
<evidence type="ECO:0000256" key="6">
    <source>
        <dbReference type="ARBA" id="ARBA00023034"/>
    </source>
</evidence>
<keyword evidence="3 9" id="KW-0808">Transferase</keyword>
<keyword evidence="7" id="KW-0472">Membrane</keyword>
<dbReference type="Gene3D" id="3.40.50.300">
    <property type="entry name" value="P-loop containing nucleotide triphosphate hydrolases"/>
    <property type="match status" value="1"/>
</dbReference>
<feature type="non-terminal residue" evidence="10">
    <location>
        <position position="209"/>
    </location>
</feature>
<evidence type="ECO:0000256" key="2">
    <source>
        <dbReference type="ARBA" id="ARBA00006339"/>
    </source>
</evidence>
<feature type="non-terminal residue" evidence="10">
    <location>
        <position position="1"/>
    </location>
</feature>
<dbReference type="PANTHER" id="PTHR12137">
    <property type="entry name" value="CARBOHYDRATE SULFOTRANSFERASE"/>
    <property type="match status" value="1"/>
</dbReference>